<evidence type="ECO:0000313" key="2">
    <source>
        <dbReference type="EMBL" id="KAG2327588.1"/>
    </source>
</evidence>
<organism evidence="2 3">
    <name type="scientific">Brassica carinata</name>
    <name type="common">Ethiopian mustard</name>
    <name type="synonym">Abyssinian cabbage</name>
    <dbReference type="NCBI Taxonomy" id="52824"/>
    <lineage>
        <taxon>Eukaryota</taxon>
        <taxon>Viridiplantae</taxon>
        <taxon>Streptophyta</taxon>
        <taxon>Embryophyta</taxon>
        <taxon>Tracheophyta</taxon>
        <taxon>Spermatophyta</taxon>
        <taxon>Magnoliopsida</taxon>
        <taxon>eudicotyledons</taxon>
        <taxon>Gunneridae</taxon>
        <taxon>Pentapetalae</taxon>
        <taxon>rosids</taxon>
        <taxon>malvids</taxon>
        <taxon>Brassicales</taxon>
        <taxon>Brassicaceae</taxon>
        <taxon>Brassiceae</taxon>
        <taxon>Brassica</taxon>
    </lineage>
</organism>
<gene>
    <name evidence="2" type="ORF">Bca52824_010316</name>
</gene>
<sequence>MSTPRGRKRIRRPTYESTFLSGQTDHSASTSGTATQSETVPESQSQERSPAASAPRPPWVPPAPYVPPPHAAEDGGGLYIELVADELEDEEDDTTIDGDGSDCGGFSVFVAEDFGTYGGEFGLERLNVVLKSGDCAHAAVDGSLSLKFAS</sequence>
<reference evidence="2 3" key="1">
    <citation type="submission" date="2020-02" db="EMBL/GenBank/DDBJ databases">
        <authorList>
            <person name="Ma Q."/>
            <person name="Huang Y."/>
            <person name="Song X."/>
            <person name="Pei D."/>
        </authorList>
    </citation>
    <scope>NUCLEOTIDE SEQUENCE [LARGE SCALE GENOMIC DNA]</scope>
    <source>
        <strain evidence="2">Sxm20200214</strain>
        <tissue evidence="2">Leaf</tissue>
    </source>
</reference>
<evidence type="ECO:0000256" key="1">
    <source>
        <dbReference type="SAM" id="MobiDB-lite"/>
    </source>
</evidence>
<dbReference type="Proteomes" id="UP000886595">
    <property type="component" value="Unassembled WGS sequence"/>
</dbReference>
<feature type="region of interest" description="Disordered" evidence="1">
    <location>
        <begin position="1"/>
        <end position="76"/>
    </location>
</feature>
<protein>
    <submittedName>
        <fullName evidence="2">Uncharacterized protein</fullName>
    </submittedName>
</protein>
<feature type="compositionally biased region" description="Basic residues" evidence="1">
    <location>
        <begin position="1"/>
        <end position="12"/>
    </location>
</feature>
<keyword evidence="3" id="KW-1185">Reference proteome</keyword>
<evidence type="ECO:0000313" key="3">
    <source>
        <dbReference type="Proteomes" id="UP000886595"/>
    </source>
</evidence>
<feature type="compositionally biased region" description="Polar residues" evidence="1">
    <location>
        <begin position="15"/>
        <end position="48"/>
    </location>
</feature>
<name>A0A8X7WBD1_BRACI</name>
<proteinExistence type="predicted"/>
<dbReference type="EMBL" id="JAAMPC010000002">
    <property type="protein sequence ID" value="KAG2327588.1"/>
    <property type="molecule type" value="Genomic_DNA"/>
</dbReference>
<accession>A0A8X7WBD1</accession>
<dbReference type="AlphaFoldDB" id="A0A8X7WBD1"/>
<comment type="caution">
    <text evidence="2">The sequence shown here is derived from an EMBL/GenBank/DDBJ whole genome shotgun (WGS) entry which is preliminary data.</text>
</comment>
<feature type="compositionally biased region" description="Pro residues" evidence="1">
    <location>
        <begin position="55"/>
        <end position="70"/>
    </location>
</feature>